<comment type="caution">
    <text evidence="2">The sequence shown here is derived from an EMBL/GenBank/DDBJ whole genome shotgun (WGS) entry which is preliminary data.</text>
</comment>
<organism evidence="2 3">
    <name type="scientific">Amycolatopsis cihanbeyliensis</name>
    <dbReference type="NCBI Taxonomy" id="1128664"/>
    <lineage>
        <taxon>Bacteria</taxon>
        <taxon>Bacillati</taxon>
        <taxon>Actinomycetota</taxon>
        <taxon>Actinomycetes</taxon>
        <taxon>Pseudonocardiales</taxon>
        <taxon>Pseudonocardiaceae</taxon>
        <taxon>Amycolatopsis</taxon>
    </lineage>
</organism>
<feature type="compositionally biased region" description="Basic residues" evidence="1">
    <location>
        <begin position="63"/>
        <end position="73"/>
    </location>
</feature>
<dbReference type="Proteomes" id="UP000320876">
    <property type="component" value="Unassembled WGS sequence"/>
</dbReference>
<evidence type="ECO:0000313" key="2">
    <source>
        <dbReference type="EMBL" id="TQJ05820.1"/>
    </source>
</evidence>
<dbReference type="EMBL" id="VFML01000001">
    <property type="protein sequence ID" value="TQJ05820.1"/>
    <property type="molecule type" value="Genomic_DNA"/>
</dbReference>
<accession>A0A542DRW1</accession>
<feature type="region of interest" description="Disordered" evidence="1">
    <location>
        <begin position="56"/>
        <end position="97"/>
    </location>
</feature>
<dbReference type="AlphaFoldDB" id="A0A542DRW1"/>
<evidence type="ECO:0000313" key="3">
    <source>
        <dbReference type="Proteomes" id="UP000320876"/>
    </source>
</evidence>
<protein>
    <submittedName>
        <fullName evidence="2">Uncharacterized protein</fullName>
    </submittedName>
</protein>
<name>A0A542DRW1_AMYCI</name>
<sequence>MGRKPHVIGAAGTLGLSTLAVSLPGTPAPAEANPDGEVIDLRVVNAQFAAVDVGEPGLSVGDRRHRPLSRRRWRADGHRHPDPGRGVPDRARPALRQ</sequence>
<proteinExistence type="predicted"/>
<keyword evidence="3" id="KW-1185">Reference proteome</keyword>
<dbReference type="RefSeq" id="WP_142001296.1">
    <property type="nucleotide sequence ID" value="NZ_VFML01000001.1"/>
</dbReference>
<reference evidence="2 3" key="1">
    <citation type="submission" date="2019-06" db="EMBL/GenBank/DDBJ databases">
        <title>Sequencing the genomes of 1000 actinobacteria strains.</title>
        <authorList>
            <person name="Klenk H.-P."/>
        </authorList>
    </citation>
    <scope>NUCLEOTIDE SEQUENCE [LARGE SCALE GENOMIC DNA]</scope>
    <source>
        <strain evidence="2 3">DSM 45679</strain>
    </source>
</reference>
<feature type="compositionally biased region" description="Basic and acidic residues" evidence="1">
    <location>
        <begin position="74"/>
        <end position="97"/>
    </location>
</feature>
<evidence type="ECO:0000256" key="1">
    <source>
        <dbReference type="SAM" id="MobiDB-lite"/>
    </source>
</evidence>
<gene>
    <name evidence="2" type="ORF">FB471_5661</name>
</gene>